<dbReference type="RefSeq" id="WP_369059431.1">
    <property type="nucleotide sequence ID" value="NZ_CP158375.1"/>
</dbReference>
<dbReference type="InterPro" id="IPR006311">
    <property type="entry name" value="TAT_signal"/>
</dbReference>
<dbReference type="Pfam" id="PF13385">
    <property type="entry name" value="Laminin_G_3"/>
    <property type="match status" value="1"/>
</dbReference>
<dbReference type="EMBL" id="CP158375">
    <property type="protein sequence ID" value="XDO96590.1"/>
    <property type="molecule type" value="Genomic_DNA"/>
</dbReference>
<organism evidence="1">
    <name type="scientific">Caulobacter sp. 73W</name>
    <dbReference type="NCBI Taxonomy" id="3161137"/>
    <lineage>
        <taxon>Bacteria</taxon>
        <taxon>Pseudomonadati</taxon>
        <taxon>Pseudomonadota</taxon>
        <taxon>Alphaproteobacteria</taxon>
        <taxon>Caulobacterales</taxon>
        <taxon>Caulobacteraceae</taxon>
        <taxon>Caulobacter</taxon>
    </lineage>
</organism>
<reference evidence="1" key="1">
    <citation type="submission" date="2024-06" db="EMBL/GenBank/DDBJ databases">
        <title>Caulobacter inopinatus, sp. nov.</title>
        <authorList>
            <person name="Donachie S.P."/>
        </authorList>
    </citation>
    <scope>NUCLEOTIDE SEQUENCE</scope>
    <source>
        <strain evidence="1">73W</strain>
    </source>
</reference>
<dbReference type="SUPFAM" id="SSF49899">
    <property type="entry name" value="Concanavalin A-like lectins/glucanases"/>
    <property type="match status" value="1"/>
</dbReference>
<gene>
    <name evidence="1" type="ORF">ABOZ73_17770</name>
</gene>
<dbReference type="Gene3D" id="2.60.120.200">
    <property type="match status" value="1"/>
</dbReference>
<sequence>MTSINRRDVLAGGVVLGLGLPAAAHAKAPIQRVWRFDNLKSIGGASVRVEGEPKLVAGPSGKAIQFDGVDDALFIGDHPLAGAKNFTFEAVFRPDGGVFEQRWFHLESDTNPPSKPGLGTTRMLFEVRVLEDQWYLDAFMRGPGYNKPMLVPEKLHPVGRWHHVAQTYDGTMYRSYVNAVLQMESPVEFSPQGPGTASVGVRMNRVHYFKGAVHSARFTHTALSPAQFKGVIRS</sequence>
<dbReference type="AlphaFoldDB" id="A0AB39KS93"/>
<proteinExistence type="predicted"/>
<protein>
    <submittedName>
        <fullName evidence="1">LamG domain-containing protein</fullName>
    </submittedName>
</protein>
<name>A0AB39KS93_9CAUL</name>
<dbReference type="InterPro" id="IPR013320">
    <property type="entry name" value="ConA-like_dom_sf"/>
</dbReference>
<accession>A0AB39KS93</accession>
<evidence type="ECO:0000313" key="1">
    <source>
        <dbReference type="EMBL" id="XDO96590.1"/>
    </source>
</evidence>
<dbReference type="PROSITE" id="PS51318">
    <property type="entry name" value="TAT"/>
    <property type="match status" value="1"/>
</dbReference>